<evidence type="ECO:0000313" key="4">
    <source>
        <dbReference type="Proteomes" id="UP000196005"/>
    </source>
</evidence>
<dbReference type="Gene3D" id="3.30.300.130">
    <property type="entry name" value="Fe-S cluster assembly (FSCA)"/>
    <property type="match status" value="1"/>
</dbReference>
<dbReference type="KEGG" id="suls:Sdiek1_1892"/>
<proteinExistence type="predicted"/>
<dbReference type="EMBL" id="CP023275">
    <property type="protein sequence ID" value="ATB69911.1"/>
    <property type="molecule type" value="Genomic_DNA"/>
</dbReference>
<dbReference type="InterPro" id="IPR002744">
    <property type="entry name" value="MIP18-like"/>
</dbReference>
<dbReference type="PANTHER" id="PTHR42831">
    <property type="entry name" value="FE-S PROTEIN MATURATION AUXILIARY FACTOR YITW"/>
    <property type="match status" value="1"/>
</dbReference>
<organism evidence="2 4">
    <name type="scientific">Sulfurospirillum diekertiae</name>
    <dbReference type="NCBI Taxonomy" id="1854492"/>
    <lineage>
        <taxon>Bacteria</taxon>
        <taxon>Pseudomonadati</taxon>
        <taxon>Campylobacterota</taxon>
        <taxon>Epsilonproteobacteria</taxon>
        <taxon>Campylobacterales</taxon>
        <taxon>Sulfurospirillaceae</taxon>
        <taxon>Sulfurospirillum</taxon>
    </lineage>
</organism>
<evidence type="ECO:0000313" key="3">
    <source>
        <dbReference type="EMBL" id="ATB69911.1"/>
    </source>
</evidence>
<dbReference type="KEGG" id="sulj:SJPD1_1806"/>
<dbReference type="PANTHER" id="PTHR42831:SF1">
    <property type="entry name" value="FE-S PROTEIN MATURATION AUXILIARY FACTOR YITW"/>
    <property type="match status" value="1"/>
</dbReference>
<accession>A0A290HF99</accession>
<protein>
    <recommendedName>
        <fullName evidence="1">MIP18 family-like domain-containing protein</fullName>
    </recommendedName>
</protein>
<evidence type="ECO:0000259" key="1">
    <source>
        <dbReference type="Pfam" id="PF01883"/>
    </source>
</evidence>
<dbReference type="Pfam" id="PF01883">
    <property type="entry name" value="FeS_assembly_P"/>
    <property type="match status" value="1"/>
</dbReference>
<accession>A0A1Y0HLT7</accession>
<dbReference type="Proteomes" id="UP000217349">
    <property type="component" value="Chromosome"/>
</dbReference>
<reference evidence="2" key="4">
    <citation type="journal article" date="2018" name="FEMS Microbiol. Ecol.">
        <title>Coexistence of two distinct Sulfurospirillum populations respiring tetrachloroethene-genomic and kinetic considerations. .</title>
        <authorList>
            <person name="Buttet G.F."/>
            <person name="Murray A.M."/>
            <person name="Goris T."/>
            <person name="Burion M."/>
            <person name="Jin B."/>
            <person name="Rolle M."/>
            <person name="Holliger C."/>
            <person name="Maillard J."/>
        </authorList>
    </citation>
    <scope>NUCLEOTIDE SEQUENCE</scope>
    <source>
        <strain evidence="2">SL2-1</strain>
    </source>
</reference>
<name>A0A1Y0HLT7_9BACT</name>
<keyword evidence="4" id="KW-1185">Reference proteome</keyword>
<reference evidence="3" key="5">
    <citation type="journal article" date="2020" name="MicrobiologyOpen">
        <title>Tetrachloroethene respiration in Sulfurospirillum species is regulated by a two-component system as unraveled by comparative genomics, transcriptomics, and regulator binding studies.</title>
        <authorList>
            <person name="Esken J."/>
            <person name="Goris T."/>
            <person name="Gadkari J."/>
            <person name="Bischler T."/>
            <person name="Forstner K.U."/>
            <person name="Sharma C.M."/>
            <person name="Diekert G."/>
            <person name="Schubert T."/>
        </authorList>
    </citation>
    <scope>NUCLEOTIDE SEQUENCE</scope>
    <source>
        <strain evidence="3">JPD-1</strain>
    </source>
</reference>
<dbReference type="EMBL" id="CP021416">
    <property type="protein sequence ID" value="ARU49051.1"/>
    <property type="molecule type" value="Genomic_DNA"/>
</dbReference>
<reference evidence="4" key="1">
    <citation type="submission" date="2017-05" db="EMBL/GenBank/DDBJ databases">
        <title>Dechlorination kinetics govern the competition between two new strains of the genus Sulfurospirillum.</title>
        <authorList>
            <person name="Buttet G.F."/>
            <person name="Murray A.M."/>
            <person name="Goris T."/>
            <person name="Burion M."/>
            <person name="Lin B."/>
            <person name="Rolle M."/>
            <person name="Maillard J."/>
        </authorList>
    </citation>
    <scope>NUCLEOTIDE SEQUENCE [LARGE SCALE GENOMIC DNA]</scope>
    <source>
        <strain evidence="4">SL2-1</strain>
    </source>
</reference>
<evidence type="ECO:0000313" key="5">
    <source>
        <dbReference type="Proteomes" id="UP000217349"/>
    </source>
</evidence>
<reference evidence="3" key="3">
    <citation type="submission" date="2017-09" db="EMBL/GenBank/DDBJ databases">
        <authorList>
            <person name="Goris T."/>
        </authorList>
    </citation>
    <scope>NUCLEOTIDE SEQUENCE</scope>
    <source>
        <strain evidence="3">JPD-1</strain>
    </source>
</reference>
<evidence type="ECO:0000313" key="2">
    <source>
        <dbReference type="EMBL" id="ARU49051.1"/>
    </source>
</evidence>
<dbReference type="AlphaFoldDB" id="A0A1Y0HLT7"/>
<gene>
    <name evidence="2" type="ORF">Sdiek1_1892</name>
    <name evidence="3" type="ORF">SJPD1_1806</name>
</gene>
<sequence>MIITEEDIYNAISTVIDPEVGFDIVSLGLIYGVKIKDAKVNITMTLSTKGCPLHELIQQWTKDAVLKVDGVQDCMIEIVWEPAWNITMASERVKKELCG</sequence>
<dbReference type="SUPFAM" id="SSF117916">
    <property type="entry name" value="Fe-S cluster assembly (FSCA) domain-like"/>
    <property type="match status" value="1"/>
</dbReference>
<dbReference type="InterPro" id="IPR052339">
    <property type="entry name" value="Fe-S_Maturation_MIP18"/>
</dbReference>
<reference evidence="5" key="2">
    <citation type="submission" date="2017-09" db="EMBL/GenBank/DDBJ databases">
        <title>The complete genome of Sulfurospirillum sp. JPD-1.</title>
        <authorList>
            <person name="Goris T."/>
        </authorList>
    </citation>
    <scope>NUCLEOTIDE SEQUENCE [LARGE SCALE GENOMIC DNA]</scope>
    <source>
        <strain evidence="5">JPD-1</strain>
    </source>
</reference>
<dbReference type="InterPro" id="IPR034904">
    <property type="entry name" value="FSCA_dom_sf"/>
</dbReference>
<feature type="domain" description="MIP18 family-like" evidence="1">
    <location>
        <begin position="5"/>
        <end position="77"/>
    </location>
</feature>
<dbReference type="Proteomes" id="UP000196005">
    <property type="component" value="Chromosome"/>
</dbReference>